<dbReference type="EMBL" id="CAXAMN010003792">
    <property type="protein sequence ID" value="CAK9006290.1"/>
    <property type="molecule type" value="Genomic_DNA"/>
</dbReference>
<organism evidence="3 4">
    <name type="scientific">Durusdinium trenchii</name>
    <dbReference type="NCBI Taxonomy" id="1381693"/>
    <lineage>
        <taxon>Eukaryota</taxon>
        <taxon>Sar</taxon>
        <taxon>Alveolata</taxon>
        <taxon>Dinophyceae</taxon>
        <taxon>Suessiales</taxon>
        <taxon>Symbiodiniaceae</taxon>
        <taxon>Durusdinium</taxon>
    </lineage>
</organism>
<comment type="caution">
    <text evidence="3">The sequence shown here is derived from an EMBL/GenBank/DDBJ whole genome shotgun (WGS) entry which is preliminary data.</text>
</comment>
<dbReference type="InterPro" id="IPR011008">
    <property type="entry name" value="Dimeric_a/b-barrel"/>
</dbReference>
<evidence type="ECO:0000259" key="1">
    <source>
        <dbReference type="Pfam" id="PF03992"/>
    </source>
</evidence>
<dbReference type="EMBL" id="CAXAMN010003758">
    <property type="protein sequence ID" value="CAK9006010.1"/>
    <property type="molecule type" value="Genomic_DNA"/>
</dbReference>
<dbReference type="Pfam" id="PF03992">
    <property type="entry name" value="ABM"/>
    <property type="match status" value="1"/>
</dbReference>
<protein>
    <recommendedName>
        <fullName evidence="1">ABM domain-containing protein</fullName>
    </recommendedName>
</protein>
<keyword evidence="4" id="KW-1185">Reference proteome</keyword>
<evidence type="ECO:0000313" key="4">
    <source>
        <dbReference type="Proteomes" id="UP001642484"/>
    </source>
</evidence>
<name>A0ABP0IW50_9DINO</name>
<dbReference type="SUPFAM" id="SSF54909">
    <property type="entry name" value="Dimeric alpha+beta barrel"/>
    <property type="match status" value="1"/>
</dbReference>
<dbReference type="Proteomes" id="UP001642484">
    <property type="component" value="Unassembled WGS sequence"/>
</dbReference>
<gene>
    <name evidence="2" type="ORF">CCMP2556_LOCUS8290</name>
    <name evidence="3" type="ORF">CCMP2556_LOCUS8407</name>
</gene>
<proteinExistence type="predicted"/>
<evidence type="ECO:0000313" key="3">
    <source>
        <dbReference type="EMBL" id="CAK9006290.1"/>
    </source>
</evidence>
<evidence type="ECO:0000313" key="2">
    <source>
        <dbReference type="EMBL" id="CAK9006010.1"/>
    </source>
</evidence>
<dbReference type="InterPro" id="IPR007138">
    <property type="entry name" value="ABM_dom"/>
</dbReference>
<sequence length="141" mass="15314">MPAAAAKGTKVYAFLTFHVRTGRLAAFCDACAELLSASANDAGKLRIALHRELPWARSISNEEFILFMMEQTWASGTHLEEHTCSPHAVRFNEAILKQRMLVTEPSVSIFGEPLSSTQLAELGAEASAQEAAEATLHGEEV</sequence>
<feature type="domain" description="ABM" evidence="1">
    <location>
        <begin position="13"/>
        <end position="93"/>
    </location>
</feature>
<accession>A0ABP0IW50</accession>
<dbReference type="Gene3D" id="3.30.70.100">
    <property type="match status" value="1"/>
</dbReference>
<reference evidence="3 4" key="1">
    <citation type="submission" date="2024-02" db="EMBL/GenBank/DDBJ databases">
        <authorList>
            <person name="Chen Y."/>
            <person name="Shah S."/>
            <person name="Dougan E. K."/>
            <person name="Thang M."/>
            <person name="Chan C."/>
        </authorList>
    </citation>
    <scope>NUCLEOTIDE SEQUENCE [LARGE SCALE GENOMIC DNA]</scope>
</reference>